<reference evidence="6" key="1">
    <citation type="submission" date="2021-11" db="EMBL/GenBank/DDBJ databases">
        <authorList>
            <person name="Herlambang A."/>
            <person name="Guo Y."/>
            <person name="Takashima Y."/>
            <person name="Nishizawa T."/>
        </authorList>
    </citation>
    <scope>NUCLEOTIDE SEQUENCE</scope>
    <source>
        <strain evidence="6">E1425</strain>
    </source>
</reference>
<name>A0A9P3H4N9_9FUNG</name>
<dbReference type="PANTHER" id="PTHR13271:SF147">
    <property type="entry name" value="PROTEIN-LYSINE N-METHYLTRANSFERASE EFM1-RELATED"/>
    <property type="match status" value="1"/>
</dbReference>
<keyword evidence="1" id="KW-0489">Methyltransferase</keyword>
<dbReference type="GO" id="GO:0016279">
    <property type="term" value="F:protein-lysine N-methyltransferase activity"/>
    <property type="evidence" value="ECO:0007669"/>
    <property type="project" value="InterPro"/>
</dbReference>
<keyword evidence="2" id="KW-0808">Transferase</keyword>
<feature type="region of interest" description="Disordered" evidence="4">
    <location>
        <begin position="338"/>
        <end position="357"/>
    </location>
</feature>
<dbReference type="Proteomes" id="UP000827284">
    <property type="component" value="Unassembled WGS sequence"/>
</dbReference>
<dbReference type="GO" id="GO:0032259">
    <property type="term" value="P:methylation"/>
    <property type="evidence" value="ECO:0007669"/>
    <property type="project" value="UniProtKB-KW"/>
</dbReference>
<dbReference type="InterPro" id="IPR050600">
    <property type="entry name" value="SETD3_SETD6_MTase"/>
</dbReference>
<proteinExistence type="predicted"/>
<dbReference type="GO" id="GO:0005634">
    <property type="term" value="C:nucleus"/>
    <property type="evidence" value="ECO:0007669"/>
    <property type="project" value="TreeGrafter"/>
</dbReference>
<evidence type="ECO:0000313" key="7">
    <source>
        <dbReference type="Proteomes" id="UP000827284"/>
    </source>
</evidence>
<evidence type="ECO:0000256" key="2">
    <source>
        <dbReference type="ARBA" id="ARBA00022679"/>
    </source>
</evidence>
<evidence type="ECO:0000256" key="4">
    <source>
        <dbReference type="SAM" id="MobiDB-lite"/>
    </source>
</evidence>
<dbReference type="InterPro" id="IPR036464">
    <property type="entry name" value="Rubisco_LSMT_subst-bd_sf"/>
</dbReference>
<dbReference type="SUPFAM" id="SSF81822">
    <property type="entry name" value="RuBisCo LSMT C-terminal, substrate-binding domain"/>
    <property type="match status" value="1"/>
</dbReference>
<sequence length="678" mass="76469">MDSAHDQAHNPSKQKRFVQWLVDNNAHFPKLEFRDDDEGCGSVYASADIVEDEVFLIIPFHPLVITDTLARKNLEPLLVNLPSNTALDNRTALTLFLIQQVELGSASFFHPYLDMIPSRIHTALEFDNQDMEFLHGTNAFLTVQELKETLKARYSATMALVSQQMDPAIYTWERFLWAETVISSRTFPAHLFGDDVEGELVLIPLGDTLNHKSRHKVTWIKTPQGLEMSSAAVGKGEQMYNNYGPKSNEELLVGYGFCTVDNEDDTVTLKTNFSRDPDQERKAMILKHMGITQQTIHYLRHGYIPDQLLVTMRVMAMNPAEVDICYELADQEDLSFKKSLSEPDPTGDNNSADGGNGCSKFNGETVAELLTFLNVRNEFAMLDLLDMLMGAKLQGILEWDTRLTSPQNQAQEFAHIYREEQKQILRSCSSIARGMMSKLLQELSSGQLDMGRAIFMRGQDSSSRRPLSVESYTSEMFQECATKETRTMTGLKQDVVSQVLLTAKGVMIENKGQVFGEAFVSAFPNHGWGDEKDDGNENLLDLDEEGEMAMQMEQDAILTCFLVLESHQPRQRTQFISAAKTANYSSQLDEDMKEDVEDLRQSLQETLESVDAKTFDFDERFTSEAFIWATGLLEALSVSLHIEGERITGLVAPKDCKGTDDTNRRGKRKLEVEEGDTQ</sequence>
<dbReference type="InterPro" id="IPR015353">
    <property type="entry name" value="Rubisco_LSMT_subst-bd"/>
</dbReference>
<dbReference type="PANTHER" id="PTHR13271">
    <property type="entry name" value="UNCHARACTERIZED PUTATIVE METHYLTRANSFERASE"/>
    <property type="match status" value="1"/>
</dbReference>
<dbReference type="AlphaFoldDB" id="A0A9P3H4N9"/>
<evidence type="ECO:0000256" key="3">
    <source>
        <dbReference type="ARBA" id="ARBA00022691"/>
    </source>
</evidence>
<dbReference type="InterPro" id="IPR044432">
    <property type="entry name" value="Set10/Efm1_SET"/>
</dbReference>
<dbReference type="OrthoDB" id="42889at2759"/>
<gene>
    <name evidence="6" type="ORF">EMPS_02420</name>
</gene>
<comment type="caution">
    <text evidence="6">The sequence shown here is derived from an EMBL/GenBank/DDBJ whole genome shotgun (WGS) entry which is preliminary data.</text>
</comment>
<keyword evidence="3" id="KW-0949">S-adenosyl-L-methionine</keyword>
<dbReference type="CDD" id="cd19180">
    <property type="entry name" value="SET_SpSET10-like"/>
    <property type="match status" value="1"/>
</dbReference>
<dbReference type="EMBL" id="BQFW01000003">
    <property type="protein sequence ID" value="GJJ70071.1"/>
    <property type="molecule type" value="Genomic_DNA"/>
</dbReference>
<organism evidence="6 7">
    <name type="scientific">Entomortierella parvispora</name>
    <dbReference type="NCBI Taxonomy" id="205924"/>
    <lineage>
        <taxon>Eukaryota</taxon>
        <taxon>Fungi</taxon>
        <taxon>Fungi incertae sedis</taxon>
        <taxon>Mucoromycota</taxon>
        <taxon>Mortierellomycotina</taxon>
        <taxon>Mortierellomycetes</taxon>
        <taxon>Mortierellales</taxon>
        <taxon>Mortierellaceae</taxon>
        <taxon>Entomortierella</taxon>
    </lineage>
</organism>
<reference evidence="6" key="2">
    <citation type="journal article" date="2022" name="Microbiol. Resour. Announc.">
        <title>Whole-Genome Sequence of Entomortierella parvispora E1425, a Mucoromycotan Fungus Associated with Burkholderiaceae-Related Endosymbiotic Bacteria.</title>
        <authorList>
            <person name="Herlambang A."/>
            <person name="Guo Y."/>
            <person name="Takashima Y."/>
            <person name="Narisawa K."/>
            <person name="Ohta H."/>
            <person name="Nishizawa T."/>
        </authorList>
    </citation>
    <scope>NUCLEOTIDE SEQUENCE</scope>
    <source>
        <strain evidence="6">E1425</strain>
    </source>
</reference>
<evidence type="ECO:0000256" key="1">
    <source>
        <dbReference type="ARBA" id="ARBA00022603"/>
    </source>
</evidence>
<dbReference type="Gene3D" id="3.90.1410.10">
    <property type="entry name" value="set domain protein methyltransferase, domain 1"/>
    <property type="match status" value="1"/>
</dbReference>
<feature type="region of interest" description="Disordered" evidence="4">
    <location>
        <begin position="657"/>
        <end position="678"/>
    </location>
</feature>
<keyword evidence="7" id="KW-1185">Reference proteome</keyword>
<protein>
    <recommendedName>
        <fullName evidence="5">Rubisco LSMT substrate-binding domain-containing protein</fullName>
    </recommendedName>
</protein>
<feature type="compositionally biased region" description="Basic and acidic residues" evidence="4">
    <location>
        <begin position="657"/>
        <end position="672"/>
    </location>
</feature>
<evidence type="ECO:0000259" key="5">
    <source>
        <dbReference type="Pfam" id="PF09273"/>
    </source>
</evidence>
<dbReference type="Gene3D" id="3.90.1420.10">
    <property type="entry name" value="Rubisco LSMT, substrate-binding domain"/>
    <property type="match status" value="1"/>
</dbReference>
<dbReference type="InterPro" id="IPR046341">
    <property type="entry name" value="SET_dom_sf"/>
</dbReference>
<feature type="domain" description="Rubisco LSMT substrate-binding" evidence="5">
    <location>
        <begin position="275"/>
        <end position="425"/>
    </location>
</feature>
<accession>A0A9P3H4N9</accession>
<dbReference type="SUPFAM" id="SSF82199">
    <property type="entry name" value="SET domain"/>
    <property type="match status" value="1"/>
</dbReference>
<dbReference type="Pfam" id="PF09273">
    <property type="entry name" value="Rubis-subs-bind"/>
    <property type="match status" value="1"/>
</dbReference>
<evidence type="ECO:0000313" key="6">
    <source>
        <dbReference type="EMBL" id="GJJ70071.1"/>
    </source>
</evidence>